<protein>
    <submittedName>
        <fullName evidence="1">Uncharacterized protein</fullName>
    </submittedName>
</protein>
<keyword evidence="2" id="KW-1185">Reference proteome</keyword>
<gene>
    <name evidence="1" type="ORF">FWJ32_01300</name>
</gene>
<dbReference type="AlphaFoldDB" id="A0A5D8QH70"/>
<dbReference type="EMBL" id="VTPS01000001">
    <property type="protein sequence ID" value="TZE83544.1"/>
    <property type="molecule type" value="Genomic_DNA"/>
</dbReference>
<sequence length="74" mass="7962">MSAIAIAALCRQLIAEAEAIIKYTEDIEATKAIEGGAAALFDELRLDELEHIQKLTLELTEALSTGEEETGGEE</sequence>
<accession>A0A5D8QH70</accession>
<reference evidence="1 2" key="1">
    <citation type="submission" date="2019-08" db="EMBL/GenBank/DDBJ databases">
        <title>Calorimonas adulescens gen. nov., sp. nov., an anaerobic thermophilic bacterium from Sakhalin hot spring.</title>
        <authorList>
            <person name="Khomyakova M.A."/>
            <person name="Merkel A.Y."/>
            <person name="Novikov A."/>
            <person name="Bonch-Osmolovskaya E.A."/>
            <person name="Slobodkin A.I."/>
        </authorList>
    </citation>
    <scope>NUCLEOTIDE SEQUENCE [LARGE SCALE GENOMIC DNA]</scope>
    <source>
        <strain evidence="1 2">A05MB</strain>
    </source>
</reference>
<name>A0A5D8QH70_9THEO</name>
<evidence type="ECO:0000313" key="1">
    <source>
        <dbReference type="EMBL" id="TZE83544.1"/>
    </source>
</evidence>
<comment type="caution">
    <text evidence="1">The sequence shown here is derived from an EMBL/GenBank/DDBJ whole genome shotgun (WGS) entry which is preliminary data.</text>
</comment>
<organism evidence="1 2">
    <name type="scientific">Calorimonas adulescens</name>
    <dbReference type="NCBI Taxonomy" id="2606906"/>
    <lineage>
        <taxon>Bacteria</taxon>
        <taxon>Bacillati</taxon>
        <taxon>Bacillota</taxon>
        <taxon>Clostridia</taxon>
        <taxon>Thermoanaerobacterales</taxon>
        <taxon>Thermoanaerobacteraceae</taxon>
        <taxon>Calorimonas</taxon>
    </lineage>
</organism>
<evidence type="ECO:0000313" key="2">
    <source>
        <dbReference type="Proteomes" id="UP000322976"/>
    </source>
</evidence>
<dbReference type="Proteomes" id="UP000322976">
    <property type="component" value="Unassembled WGS sequence"/>
</dbReference>
<dbReference type="RefSeq" id="WP_149544162.1">
    <property type="nucleotide sequence ID" value="NZ_VTPS01000001.1"/>
</dbReference>
<proteinExistence type="predicted"/>